<keyword evidence="7" id="KW-1185">Reference proteome</keyword>
<protein>
    <submittedName>
        <fullName evidence="6">TetR/AcrR family transcriptional regulator</fullName>
    </submittedName>
</protein>
<dbReference type="InterPro" id="IPR041478">
    <property type="entry name" value="TetR_C_27"/>
</dbReference>
<evidence type="ECO:0000256" key="4">
    <source>
        <dbReference type="PROSITE-ProRule" id="PRU00335"/>
    </source>
</evidence>
<dbReference type="InterPro" id="IPR050109">
    <property type="entry name" value="HTH-type_TetR-like_transc_reg"/>
</dbReference>
<accession>A0A5N3P4L9</accession>
<dbReference type="PANTHER" id="PTHR30055">
    <property type="entry name" value="HTH-TYPE TRANSCRIPTIONAL REGULATOR RUTR"/>
    <property type="match status" value="1"/>
</dbReference>
<dbReference type="InterPro" id="IPR036271">
    <property type="entry name" value="Tet_transcr_reg_TetR-rel_C_sf"/>
</dbReference>
<dbReference type="Proteomes" id="UP000325684">
    <property type="component" value="Unassembled WGS sequence"/>
</dbReference>
<sequence>MKRPRGEASERLLDASIPADARLLTIAADHLKRFGSRQVTVVSIADAAGMTHANVYRYFPSKAALIDAVAGQWLKRLETLVADIADAPDPADDKLERLLQAWARTHRDLLRDDPHLFDVYCAATETRRPIIRRHRARMRQLTERVLDEGVGTGKFETRDRDRAVTFITDATFRFINPVAIRLDSDMPSDLADHRLGALIRAILRTLANGYV</sequence>
<evidence type="ECO:0000256" key="1">
    <source>
        <dbReference type="ARBA" id="ARBA00023015"/>
    </source>
</evidence>
<keyword evidence="3" id="KW-0804">Transcription</keyword>
<dbReference type="GO" id="GO:0003700">
    <property type="term" value="F:DNA-binding transcription factor activity"/>
    <property type="evidence" value="ECO:0007669"/>
    <property type="project" value="TreeGrafter"/>
</dbReference>
<dbReference type="SUPFAM" id="SSF46689">
    <property type="entry name" value="Homeodomain-like"/>
    <property type="match status" value="1"/>
</dbReference>
<dbReference type="PROSITE" id="PS50977">
    <property type="entry name" value="HTH_TETR_2"/>
    <property type="match status" value="1"/>
</dbReference>
<dbReference type="AlphaFoldDB" id="A0A5N3P4L9"/>
<dbReference type="Pfam" id="PF00440">
    <property type="entry name" value="TetR_N"/>
    <property type="match status" value="1"/>
</dbReference>
<dbReference type="GO" id="GO:0000976">
    <property type="term" value="F:transcription cis-regulatory region binding"/>
    <property type="evidence" value="ECO:0007669"/>
    <property type="project" value="TreeGrafter"/>
</dbReference>
<keyword evidence="1" id="KW-0805">Transcription regulation</keyword>
<keyword evidence="2 4" id="KW-0238">DNA-binding</keyword>
<reference evidence="6 7" key="1">
    <citation type="journal article" date="2019" name="Microorganisms">
        <title>Genome Insights into the Novel Species Microvirga brassicacearum, a Rapeseed Endophyte with Biotechnological Potential.</title>
        <authorList>
            <person name="Jimenez-Gomez A."/>
            <person name="Saati-Santamaria Z."/>
            <person name="Igual J.M."/>
            <person name="Rivas R."/>
            <person name="Mateos P.F."/>
            <person name="Garcia-Fraile P."/>
        </authorList>
    </citation>
    <scope>NUCLEOTIDE SEQUENCE [LARGE SCALE GENOMIC DNA]</scope>
    <source>
        <strain evidence="6 7">CDVBN77</strain>
    </source>
</reference>
<dbReference type="Pfam" id="PF17935">
    <property type="entry name" value="TetR_C_27"/>
    <property type="match status" value="1"/>
</dbReference>
<organism evidence="6 7">
    <name type="scientific">Microvirga brassicacearum</name>
    <dbReference type="NCBI Taxonomy" id="2580413"/>
    <lineage>
        <taxon>Bacteria</taxon>
        <taxon>Pseudomonadati</taxon>
        <taxon>Pseudomonadota</taxon>
        <taxon>Alphaproteobacteria</taxon>
        <taxon>Hyphomicrobiales</taxon>
        <taxon>Methylobacteriaceae</taxon>
        <taxon>Microvirga</taxon>
    </lineage>
</organism>
<evidence type="ECO:0000259" key="5">
    <source>
        <dbReference type="PROSITE" id="PS50977"/>
    </source>
</evidence>
<feature type="domain" description="HTH tetR-type" evidence="5">
    <location>
        <begin position="17"/>
        <end position="77"/>
    </location>
</feature>
<dbReference type="InterPro" id="IPR009057">
    <property type="entry name" value="Homeodomain-like_sf"/>
</dbReference>
<dbReference type="SUPFAM" id="SSF48498">
    <property type="entry name" value="Tetracyclin repressor-like, C-terminal domain"/>
    <property type="match status" value="1"/>
</dbReference>
<gene>
    <name evidence="6" type="ORF">FEZ63_21805</name>
</gene>
<dbReference type="RefSeq" id="WP_150948654.1">
    <property type="nucleotide sequence ID" value="NZ_VCMV01000063.1"/>
</dbReference>
<evidence type="ECO:0000256" key="3">
    <source>
        <dbReference type="ARBA" id="ARBA00023163"/>
    </source>
</evidence>
<dbReference type="Gene3D" id="1.10.357.10">
    <property type="entry name" value="Tetracycline Repressor, domain 2"/>
    <property type="match status" value="1"/>
</dbReference>
<evidence type="ECO:0000313" key="6">
    <source>
        <dbReference type="EMBL" id="KAB0264688.1"/>
    </source>
</evidence>
<dbReference type="OrthoDB" id="9802498at2"/>
<comment type="caution">
    <text evidence="6">The sequence shown here is derived from an EMBL/GenBank/DDBJ whole genome shotgun (WGS) entry which is preliminary data.</text>
</comment>
<evidence type="ECO:0000313" key="7">
    <source>
        <dbReference type="Proteomes" id="UP000325684"/>
    </source>
</evidence>
<proteinExistence type="predicted"/>
<name>A0A5N3P4L9_9HYPH</name>
<evidence type="ECO:0000256" key="2">
    <source>
        <dbReference type="ARBA" id="ARBA00023125"/>
    </source>
</evidence>
<dbReference type="EMBL" id="VCMV01000063">
    <property type="protein sequence ID" value="KAB0264688.1"/>
    <property type="molecule type" value="Genomic_DNA"/>
</dbReference>
<dbReference type="InterPro" id="IPR001647">
    <property type="entry name" value="HTH_TetR"/>
</dbReference>
<feature type="DNA-binding region" description="H-T-H motif" evidence="4">
    <location>
        <begin position="40"/>
        <end position="59"/>
    </location>
</feature>
<dbReference type="PANTHER" id="PTHR30055:SF151">
    <property type="entry name" value="TRANSCRIPTIONAL REGULATORY PROTEIN"/>
    <property type="match status" value="1"/>
</dbReference>